<dbReference type="PANTHER" id="PTHR13228:SF3">
    <property type="entry name" value="CONSERVED OLIGOMERIC GOLGI COMPLEX SUBUNIT 5"/>
    <property type="match status" value="1"/>
</dbReference>
<evidence type="ECO:0000259" key="6">
    <source>
        <dbReference type="Pfam" id="PF20649"/>
    </source>
</evidence>
<gene>
    <name evidence="7" type="ORF">DM01DRAFT_1338475</name>
</gene>
<organism evidence="7 8">
    <name type="scientific">Hesseltinella vesiculosa</name>
    <dbReference type="NCBI Taxonomy" id="101127"/>
    <lineage>
        <taxon>Eukaryota</taxon>
        <taxon>Fungi</taxon>
        <taxon>Fungi incertae sedis</taxon>
        <taxon>Mucoromycota</taxon>
        <taxon>Mucoromycotina</taxon>
        <taxon>Mucoromycetes</taxon>
        <taxon>Mucorales</taxon>
        <taxon>Cunninghamellaceae</taxon>
        <taxon>Hesseltinella</taxon>
    </lineage>
</organism>
<evidence type="ECO:0000259" key="5">
    <source>
        <dbReference type="Pfam" id="PF10392"/>
    </source>
</evidence>
<dbReference type="InterPro" id="IPR048485">
    <property type="entry name" value="COG5_helical"/>
</dbReference>
<keyword evidence="3" id="KW-0333">Golgi apparatus</keyword>
<evidence type="ECO:0000256" key="2">
    <source>
        <dbReference type="ARBA" id="ARBA00020974"/>
    </source>
</evidence>
<dbReference type="InterPro" id="IPR019465">
    <property type="entry name" value="Cog5"/>
</dbReference>
<comment type="caution">
    <text evidence="7">The sequence shown here is derived from an EMBL/GenBank/DDBJ whole genome shotgun (WGS) entry which is preliminary data.</text>
</comment>
<dbReference type="Pfam" id="PF10392">
    <property type="entry name" value="COG5_N"/>
    <property type="match status" value="1"/>
</dbReference>
<protein>
    <recommendedName>
        <fullName evidence="2">Conserved oligomeric Golgi complex subunit 5</fullName>
    </recommendedName>
</protein>
<evidence type="ECO:0000313" key="8">
    <source>
        <dbReference type="Proteomes" id="UP000242146"/>
    </source>
</evidence>
<name>A0A1X2G9Y7_9FUNG</name>
<dbReference type="GO" id="GO:0000139">
    <property type="term" value="C:Golgi membrane"/>
    <property type="evidence" value="ECO:0007669"/>
    <property type="project" value="UniProtKB-SubCell"/>
</dbReference>
<dbReference type="EMBL" id="MCGT01000028">
    <property type="protein sequence ID" value="ORX48819.1"/>
    <property type="molecule type" value="Genomic_DNA"/>
</dbReference>
<comment type="subcellular location">
    <subcellularLocation>
        <location evidence="1">Golgi apparatus membrane</location>
        <topology evidence="1">Peripheral membrane protein</topology>
    </subcellularLocation>
</comment>
<dbReference type="InterPro" id="IPR049176">
    <property type="entry name" value="COG5_N"/>
</dbReference>
<dbReference type="PANTHER" id="PTHR13228">
    <property type="entry name" value="CONSERVED OLIGOMERIC GOLGI COMPLEX COMPONENT 5"/>
    <property type="match status" value="1"/>
</dbReference>
<dbReference type="OrthoDB" id="18786at2759"/>
<dbReference type="GO" id="GO:0006891">
    <property type="term" value="P:intra-Golgi vesicle-mediated transport"/>
    <property type="evidence" value="ECO:0007669"/>
    <property type="project" value="InterPro"/>
</dbReference>
<dbReference type="Proteomes" id="UP000242146">
    <property type="component" value="Unassembled WGS sequence"/>
</dbReference>
<evidence type="ECO:0000256" key="4">
    <source>
        <dbReference type="ARBA" id="ARBA00023136"/>
    </source>
</evidence>
<sequence length="805" mass="90997">MSSSKFALQEADAYINYDTFLADGFDASQYAQEVIEESSNGDGSEITTALSTIAFNIESVTKQIQKQVSMNYDVLISQIIGIKELDTSLITIQTNIGTLMEALAHLSSKVHPPFQQIQQCTIQLRNLQATSDVLRRLHRFIVLCKRLVTQYPVQVSKDDVTLGERDLSAAAATVYELGVIMDEADLDGIRVVTNDLVRIRQCRDTIEQKASRFFHEGIDGQSQSKMATGLQIFYNLKMMVPTVQTWVNALLNHLDQKIVQSVDMERLQKEIKGSPAMGNQANRRVTNEPAAGNQSAWSNAFWSNMEELMNIMSDSYIKIHNVEKVLELKKDSFSNVSYLDEITKSLDTSSLVSHFWQHMSTTFDRELKGASKGSSFLQNSFIGEYPRFLRLLHGFFSRVALHKGASILDYSHSPEYLIMLRSFETFESGYLVRSQTRMYDVVNNIFPSYGGLSRTPPGRSDVTTLIRTIEKELEMTAFEPHLLQKVTRNIIKMVSMFCAKCEALVVTSVQSIYAPSPNMAVTSYLNTNIELANILYYLNQSIWKVLEDYANDIIEIIQPGAEECHQLMLTIAKYITDAINEDVVKVLIRIHQEDYSGQLPDRNSFEEEESARQYTKELSRHVRYYHAQILSRFACGTEPKSWAKKIAQSILKVFVFQASLVRPLSEAGKLKLAGDMAEIEFITSQFLNEYGVRLEEIGSVYKGLRSFRPLLFLDTAQLSAAHHTAGLPPLVLIHHLVVRSQTTAHPLSLPHTVYGLSRQEYMAWMEAQESEEAVQLAYDAVKRSTQGVSENDNPEYRVISTIAGK</sequence>
<accession>A0A1X2G9Y7</accession>
<keyword evidence="8" id="KW-1185">Reference proteome</keyword>
<reference evidence="7 8" key="1">
    <citation type="submission" date="2016-07" db="EMBL/GenBank/DDBJ databases">
        <title>Pervasive Adenine N6-methylation of Active Genes in Fungi.</title>
        <authorList>
            <consortium name="DOE Joint Genome Institute"/>
            <person name="Mondo S.J."/>
            <person name="Dannebaum R.O."/>
            <person name="Kuo R.C."/>
            <person name="Labutti K."/>
            <person name="Haridas S."/>
            <person name="Kuo A."/>
            <person name="Salamov A."/>
            <person name="Ahrendt S.R."/>
            <person name="Lipzen A."/>
            <person name="Sullivan W."/>
            <person name="Andreopoulos W.B."/>
            <person name="Clum A."/>
            <person name="Lindquist E."/>
            <person name="Daum C."/>
            <person name="Ramamoorthy G.K."/>
            <person name="Gryganskyi A."/>
            <person name="Culley D."/>
            <person name="Magnuson J.K."/>
            <person name="James T.Y."/>
            <person name="O'Malley M.A."/>
            <person name="Stajich J.E."/>
            <person name="Spatafora J.W."/>
            <person name="Visel A."/>
            <person name="Grigoriev I.V."/>
        </authorList>
    </citation>
    <scope>NUCLEOTIDE SEQUENCE [LARGE SCALE GENOMIC DNA]</scope>
    <source>
        <strain evidence="7 8">NRRL 3301</strain>
    </source>
</reference>
<feature type="domain" description="Conserved oligomeric Golgi complex subunit 5 helical" evidence="6">
    <location>
        <begin position="186"/>
        <end position="396"/>
    </location>
</feature>
<dbReference type="AlphaFoldDB" id="A0A1X2G9Y7"/>
<feature type="domain" description="Conserved oligomeric Golgi complex subunit 5 N-terminal" evidence="5">
    <location>
        <begin position="19"/>
        <end position="147"/>
    </location>
</feature>
<dbReference type="Pfam" id="PF20649">
    <property type="entry name" value="COG5_C"/>
    <property type="match status" value="1"/>
</dbReference>
<evidence type="ECO:0000256" key="3">
    <source>
        <dbReference type="ARBA" id="ARBA00023034"/>
    </source>
</evidence>
<dbReference type="STRING" id="101127.A0A1X2G9Y7"/>
<evidence type="ECO:0000256" key="1">
    <source>
        <dbReference type="ARBA" id="ARBA00004395"/>
    </source>
</evidence>
<proteinExistence type="predicted"/>
<dbReference type="GO" id="GO:0017119">
    <property type="term" value="C:Golgi transport complex"/>
    <property type="evidence" value="ECO:0007669"/>
    <property type="project" value="InterPro"/>
</dbReference>
<evidence type="ECO:0000313" key="7">
    <source>
        <dbReference type="EMBL" id="ORX48819.1"/>
    </source>
</evidence>
<keyword evidence="4" id="KW-0472">Membrane</keyword>